<dbReference type="Pfam" id="PF21076">
    <property type="entry name" value="GDH_ACT2"/>
    <property type="match status" value="1"/>
</dbReference>
<feature type="domain" description="NAD-glutamate dehydrogenase N-terminal ACT1" evidence="4">
    <location>
        <begin position="46"/>
        <end position="175"/>
    </location>
</feature>
<dbReference type="SUPFAM" id="SSF51735">
    <property type="entry name" value="NAD(P)-binding Rossmann-fold domains"/>
    <property type="match status" value="1"/>
</dbReference>
<dbReference type="InterPro" id="IPR049058">
    <property type="entry name" value="NAD_Glu_DH_HM2"/>
</dbReference>
<evidence type="ECO:0000259" key="5">
    <source>
        <dbReference type="Pfam" id="PF21076"/>
    </source>
</evidence>
<reference evidence="8" key="1">
    <citation type="journal article" date="2019" name="Int. J. Syst. Evol. Microbiol.">
        <title>The Global Catalogue of Microorganisms (GCM) 10K type strain sequencing project: providing services to taxonomists for standard genome sequencing and annotation.</title>
        <authorList>
            <consortium name="The Broad Institute Genomics Platform"/>
            <consortium name="The Broad Institute Genome Sequencing Center for Infectious Disease"/>
            <person name="Wu L."/>
            <person name="Ma J."/>
        </authorList>
    </citation>
    <scope>NUCLEOTIDE SEQUENCE [LARGE SCALE GENOMIC DNA]</scope>
    <source>
        <strain evidence="8">JCM 18392</strain>
    </source>
</reference>
<dbReference type="PANTHER" id="PTHR43403">
    <property type="entry name" value="NAD-SPECIFIC GLUTAMATE DEHYDROGENASE"/>
    <property type="match status" value="1"/>
</dbReference>
<evidence type="ECO:0000259" key="2">
    <source>
        <dbReference type="Pfam" id="PF05088"/>
    </source>
</evidence>
<evidence type="ECO:0000259" key="4">
    <source>
        <dbReference type="Pfam" id="PF21075"/>
    </source>
</evidence>
<dbReference type="Pfam" id="PF05088">
    <property type="entry name" value="Bac_GDH_CD"/>
    <property type="match status" value="1"/>
</dbReference>
<feature type="domain" description="NAD-specific glutamate dehydrogenase C-terminal" evidence="3">
    <location>
        <begin position="1317"/>
        <end position="1651"/>
    </location>
</feature>
<comment type="caution">
    <text evidence="7">The sequence shown here is derived from an EMBL/GenBank/DDBJ whole genome shotgun (WGS) entry which is preliminary data.</text>
</comment>
<dbReference type="Gene3D" id="3.40.50.720">
    <property type="entry name" value="NAD(P)-binding Rossmann-like Domain"/>
    <property type="match status" value="1"/>
</dbReference>
<dbReference type="Proteomes" id="UP001501323">
    <property type="component" value="Unassembled WGS sequence"/>
</dbReference>
<sequence>MSAKTPARRKAADRASDRPRNALLDPIFTAIRKIAGKSQGEDACTFAASFYRRLTEDEMPLHSAEGWAALANDFLDFARKRKRGKANLRLFNPAMKADGWESPHTVLQIVNDDMPFLVDSVTMALAEMGIGVHVLGHPVVRMRRDKAGKLLAVGEGEPESLMHLEIDRQSADDTTGIETRIQAVLDDVRAIVADWKPMRAKMLEVAEDIATRQMPISDEERREAHDFLSWAADDHFTFFGYREYLVNRNKGEEVLRAVEGSGLGLLRGEDYGKPRPLKSLAAHYIARSGSVDALILTKTNSRSSVHRPGYMDYIGVLTFDKAGKPVAEQRFLGLYTSSAYNRRPWDIPLVRKRFDYVMRESGLEATGHSGKALKHILETLPRDELFQSTAEELYRVATGILGLQERVRSQLFLRRDRYGRFYSVLAYIPRERFNTDVRLRIEDMLKRALNADQVDTNVSVGESPLAQLHLIVRPRAGENVDVDQGLLDSELAAIVRNWKDDLRDVLVSRHGEAEGLALSDRFARALTANYIELATPQVAANDVEQLAALDDSHDLRLSLYMAPRRLPGQGALRLKLYRLQEDIPLSDVLPMMENMGLRVISEHPHRIEYATGDGLLTPAYIQDFEVQSIRGEIDVERYGPQFVEAFIQLWRGRAEDDGFNRLILDAGLAWRQVAMLRGYSKYLQQAGISFSQAYIEETLGRYPLLSRLLVELFEARFDPATGRESEQEITDGADRLRAQLENLARGDSAVMSVLEPLVKARSSDRVEQYEATKRALRVLLDRVDSLDQDRILRSFASAIDATLRTGYYQRGKDGGFKDYISFKFDSSKVPDLPKPRPYREIFVYSPRVEGVHLRFGPVARGGLRWSDRREDFRTEVLGLVKAQMVKNTVIVPVGAKGGFFVKKPPLDGDRDAVQAEGIACYSMFINALLDITDNLVDGKVVPPEKVVRHDGDDPYLVVAADKGTATFSDIANGIAAEHDFWMGDAFASGGSVGYDHKAMGITAKGAWESVKRHFRAMGRNCQREDFTCAGIGDMSGDVFGNGMLLSRHIRLVAAFDHRHIFLDPDPDAARSYKERARMFKLPRSSWEDYDKKLISKGGGVHARTLKSIDITPQVRAALDLPEGTEAMSPNELLAAILKAPVDLLWNGGIGTYVKGSSESHADVGDRANNAIRVDGHQLRCKVVGEGGNLGLTQLGRIEAAQAGVLLNTDFIDNSAGVDTSDHEVNIKILLNAQVKAKKLTLKARNQLLVEMTDEVEELVLFDNYRQNQAISLMERMSVPRLGSKQHFIRTLESRGLLDRQLEYLPSDAELSDRKARGLGMTRPELSVLLSYAKLVTFQELVDSDVPEDAYLCKELERYFPEPLQKKYAKQMQQHRLKREIIATAVTNSTINRMGATFLMRMREDSGRTTGEVAKAYTITRETLDARELWAQIDALDGKVAESVQIDALQVIWSLQRGFTRWLLSRPGHIPAIAAAVDRYHDGFVAIRAGEGILPDSMRPAYEAAQREWKAKGMPAPLGGQLAALPYLNACPDIIDLARQRKRDPVEVAKVYFRIDEALRLPWLLEQIDALHVEGRWHAIARGVLRDELAVQHRAIVAQVLSMPGSDAATKVQQWMERDDPTLRFTLDMLEELASKKTLDYPIASVAVRRLEQLTTSQD</sequence>
<dbReference type="Pfam" id="PF21078">
    <property type="entry name" value="GDH_HM3"/>
    <property type="match status" value="1"/>
</dbReference>
<feature type="domain" description="NAD-glutamate dehydrogenase ACT2" evidence="5">
    <location>
        <begin position="411"/>
        <end position="499"/>
    </location>
</feature>
<feature type="domain" description="NAD-glutamate dehydrogenase ACT3" evidence="6">
    <location>
        <begin position="554"/>
        <end position="636"/>
    </location>
</feature>
<keyword evidence="8" id="KW-1185">Reference proteome</keyword>
<keyword evidence="1" id="KW-0560">Oxidoreductase</keyword>
<feature type="domain" description="NAD-glutamate dehydrogenase catalytic" evidence="2">
    <location>
        <begin position="778"/>
        <end position="1272"/>
    </location>
</feature>
<dbReference type="InterPro" id="IPR049064">
    <property type="entry name" value="NAD_Glu_DH_ACT3"/>
</dbReference>
<dbReference type="InterPro" id="IPR036291">
    <property type="entry name" value="NAD(P)-bd_dom_sf"/>
</dbReference>
<dbReference type="Pfam" id="PF21074">
    <property type="entry name" value="GDH_C"/>
    <property type="match status" value="1"/>
</dbReference>
<dbReference type="SUPFAM" id="SSF53223">
    <property type="entry name" value="Aminoacid dehydrogenase-like, N-terminal domain"/>
    <property type="match status" value="1"/>
</dbReference>
<proteinExistence type="predicted"/>
<dbReference type="InterPro" id="IPR048381">
    <property type="entry name" value="GDH_C"/>
</dbReference>
<dbReference type="Pfam" id="PF21075">
    <property type="entry name" value="GDH_ACT1"/>
    <property type="match status" value="1"/>
</dbReference>
<gene>
    <name evidence="7" type="ORF">GCM10023332_16560</name>
</gene>
<dbReference type="InterPro" id="IPR049062">
    <property type="entry name" value="NAD_Glu_DH_ACT2"/>
</dbReference>
<dbReference type="InterPro" id="IPR049056">
    <property type="entry name" value="NAD_Glu_DH_HM3"/>
</dbReference>
<dbReference type="InterPro" id="IPR049059">
    <property type="entry name" value="NAD_Glu_DH_HM1"/>
</dbReference>
<dbReference type="RefSeq" id="WP_345295031.1">
    <property type="nucleotide sequence ID" value="NZ_BAABJY010000002.1"/>
</dbReference>
<dbReference type="Pfam" id="PF21077">
    <property type="entry name" value="GDH_ACT3"/>
    <property type="match status" value="1"/>
</dbReference>
<organism evidence="7 8">
    <name type="scientific">Luteimonas vadosa</name>
    <dbReference type="NCBI Taxonomy" id="1165507"/>
    <lineage>
        <taxon>Bacteria</taxon>
        <taxon>Pseudomonadati</taxon>
        <taxon>Pseudomonadota</taxon>
        <taxon>Gammaproteobacteria</taxon>
        <taxon>Lysobacterales</taxon>
        <taxon>Lysobacteraceae</taxon>
        <taxon>Luteimonas</taxon>
    </lineage>
</organism>
<evidence type="ECO:0000313" key="7">
    <source>
        <dbReference type="EMBL" id="GAA4865094.1"/>
    </source>
</evidence>
<accession>A0ABP9E225</accession>
<dbReference type="PANTHER" id="PTHR43403:SF1">
    <property type="entry name" value="NAD-SPECIFIC GLUTAMATE DEHYDROGENASE"/>
    <property type="match status" value="1"/>
</dbReference>
<dbReference type="EMBL" id="BAABJY010000002">
    <property type="protein sequence ID" value="GAA4865094.1"/>
    <property type="molecule type" value="Genomic_DNA"/>
</dbReference>
<dbReference type="InterPro" id="IPR046346">
    <property type="entry name" value="Aminoacid_DH-like_N_sf"/>
</dbReference>
<dbReference type="InterPro" id="IPR007780">
    <property type="entry name" value="NAD_Glu_DH_bac"/>
</dbReference>
<protein>
    <submittedName>
        <fullName evidence="7">NAD-glutamate dehydrogenase</fullName>
    </submittedName>
</protein>
<dbReference type="Pfam" id="PF21073">
    <property type="entry name" value="GDH_HM1"/>
    <property type="match status" value="1"/>
</dbReference>
<dbReference type="InterPro" id="IPR028971">
    <property type="entry name" value="NAD-GDH_cat"/>
</dbReference>
<evidence type="ECO:0000256" key="1">
    <source>
        <dbReference type="ARBA" id="ARBA00023002"/>
    </source>
</evidence>
<evidence type="ECO:0000259" key="3">
    <source>
        <dbReference type="Pfam" id="PF21074"/>
    </source>
</evidence>
<name>A0ABP9E225_9GAMM</name>
<evidence type="ECO:0000259" key="6">
    <source>
        <dbReference type="Pfam" id="PF21077"/>
    </source>
</evidence>
<dbReference type="PIRSF" id="PIRSF036761">
    <property type="entry name" value="GDH_Mll4104"/>
    <property type="match status" value="1"/>
</dbReference>
<evidence type="ECO:0000313" key="8">
    <source>
        <dbReference type="Proteomes" id="UP001501323"/>
    </source>
</evidence>
<dbReference type="InterPro" id="IPR024727">
    <property type="entry name" value="NAD_Glu_DH_N_ACT1"/>
</dbReference>
<dbReference type="Pfam" id="PF21079">
    <property type="entry name" value="GDH_HM2"/>
    <property type="match status" value="1"/>
</dbReference>